<dbReference type="SUPFAM" id="SSF55920">
    <property type="entry name" value="Creatinase/aminopeptidase"/>
    <property type="match status" value="1"/>
</dbReference>
<dbReference type="CDD" id="cd01066">
    <property type="entry name" value="APP_MetAP"/>
    <property type="match status" value="1"/>
</dbReference>
<keyword evidence="1" id="KW-0175">Coiled coil</keyword>
<dbReference type="PANTHER" id="PTHR46112">
    <property type="entry name" value="AMINOPEPTIDASE"/>
    <property type="match status" value="1"/>
</dbReference>
<dbReference type="Proteomes" id="UP000597656">
    <property type="component" value="Unassembled WGS sequence"/>
</dbReference>
<accession>A0ABQ2IVH3</accession>
<evidence type="ECO:0000313" key="4">
    <source>
        <dbReference type="Proteomes" id="UP000597656"/>
    </source>
</evidence>
<dbReference type="PANTHER" id="PTHR46112:SF2">
    <property type="entry name" value="XAA-PRO AMINOPEPTIDASE P-RELATED"/>
    <property type="match status" value="1"/>
</dbReference>
<dbReference type="InterPro" id="IPR029149">
    <property type="entry name" value="Creatin/AminoP/Spt16_N"/>
</dbReference>
<dbReference type="InterPro" id="IPR000994">
    <property type="entry name" value="Pept_M24"/>
</dbReference>
<keyword evidence="4" id="KW-1185">Reference proteome</keyword>
<evidence type="ECO:0000259" key="2">
    <source>
        <dbReference type="Pfam" id="PF00557"/>
    </source>
</evidence>
<protein>
    <submittedName>
        <fullName evidence="3">Peptidase</fullName>
    </submittedName>
</protein>
<name>A0ABQ2IVH3_9PSEU</name>
<proteinExistence type="predicted"/>
<gene>
    <name evidence="3" type="ORF">GCM10011609_85100</name>
</gene>
<dbReference type="Pfam" id="PF00557">
    <property type="entry name" value="Peptidase_M24"/>
    <property type="match status" value="1"/>
</dbReference>
<comment type="caution">
    <text evidence="3">The sequence shown here is derived from an EMBL/GenBank/DDBJ whole genome shotgun (WGS) entry which is preliminary data.</text>
</comment>
<dbReference type="RefSeq" id="WP_189160536.1">
    <property type="nucleotide sequence ID" value="NZ_BMNC01000028.1"/>
</dbReference>
<sequence>MRWLPQFSHAERDRRWGLVRNGMAEAEVDALLVLGTDIFWGMGVANLQYLFHVEGQPACDGLLPLEGEPVVWAGTPHTTWPANRNLSVQSWCSDVRTREGMAGIAAEVRARGLERSRLGLVGFASAIQTTTVFLQGDIEALRRLLPDAEFVDSSQLLQDVRLVKSEEEIDRLRQAAAIARQTLRALIETARPGVTEADVYAEMARTHIAEGGEPSLFMLFGAGPVEHPSDELWNLLHAAEGPKTPTQRPLNQGDLVIAEWHTKYGGYRCHTECSVYLGPKAPDQLLRIWDVSQECLEASKSALRAGNTLREALREIRAPAARAGLDWVELGFHAMGAASPEFPTVIYEEGFGPPMLNGHGIGDFVLQEGMTFGNNVNLHDSAWKPDVGCMVADFMVVRPGRAEALVGVPVELPQVG</sequence>
<dbReference type="SUPFAM" id="SSF53092">
    <property type="entry name" value="Creatinase/prolidase N-terminal domain"/>
    <property type="match status" value="1"/>
</dbReference>
<dbReference type="InterPro" id="IPR036005">
    <property type="entry name" value="Creatinase/aminopeptidase-like"/>
</dbReference>
<dbReference type="InterPro" id="IPR050659">
    <property type="entry name" value="Peptidase_M24B"/>
</dbReference>
<feature type="coiled-coil region" evidence="1">
    <location>
        <begin position="162"/>
        <end position="189"/>
    </location>
</feature>
<dbReference type="Gene3D" id="3.40.350.10">
    <property type="entry name" value="Creatinase/prolidase N-terminal domain"/>
    <property type="match status" value="1"/>
</dbReference>
<feature type="domain" description="Peptidase M24" evidence="2">
    <location>
        <begin position="171"/>
        <end position="397"/>
    </location>
</feature>
<organism evidence="3 4">
    <name type="scientific">Lentzea pudingi</name>
    <dbReference type="NCBI Taxonomy" id="1789439"/>
    <lineage>
        <taxon>Bacteria</taxon>
        <taxon>Bacillati</taxon>
        <taxon>Actinomycetota</taxon>
        <taxon>Actinomycetes</taxon>
        <taxon>Pseudonocardiales</taxon>
        <taxon>Pseudonocardiaceae</taxon>
        <taxon>Lentzea</taxon>
    </lineage>
</organism>
<reference evidence="4" key="1">
    <citation type="journal article" date="2019" name="Int. J. Syst. Evol. Microbiol.">
        <title>The Global Catalogue of Microorganisms (GCM) 10K type strain sequencing project: providing services to taxonomists for standard genome sequencing and annotation.</title>
        <authorList>
            <consortium name="The Broad Institute Genomics Platform"/>
            <consortium name="The Broad Institute Genome Sequencing Center for Infectious Disease"/>
            <person name="Wu L."/>
            <person name="Ma J."/>
        </authorList>
    </citation>
    <scope>NUCLEOTIDE SEQUENCE [LARGE SCALE GENOMIC DNA]</scope>
    <source>
        <strain evidence="4">CGMCC 4.7319</strain>
    </source>
</reference>
<evidence type="ECO:0000256" key="1">
    <source>
        <dbReference type="SAM" id="Coils"/>
    </source>
</evidence>
<evidence type="ECO:0000313" key="3">
    <source>
        <dbReference type="EMBL" id="GGN28706.1"/>
    </source>
</evidence>
<dbReference type="EMBL" id="BMNC01000028">
    <property type="protein sequence ID" value="GGN28706.1"/>
    <property type="molecule type" value="Genomic_DNA"/>
</dbReference>
<dbReference type="Gene3D" id="3.90.230.10">
    <property type="entry name" value="Creatinase/methionine aminopeptidase superfamily"/>
    <property type="match status" value="1"/>
</dbReference>